<sequence>MRILIVFLVLILVVPFANGQKLKDIEAIQLNSKFMLELSRDSSGNLSYFIVSTEPFENELKMSSAFSLLDDDLNANQIQGIFAIGTFGTRRTVLLVMKNGLDKSLQYELMIDIKGRGKYKRTSTHPLTPDISSTEMWAYNIYSLKITSFQEIEIEPIIVPKPKIDSTCLLNSELNVENGEQLFKQHLTKVNTGFISSEGLNLESMLVFEDSLNSEDVSLGHYYSLGEGIYPYFKNYTFGNPL</sequence>
<protein>
    <submittedName>
        <fullName evidence="1">Uncharacterized protein</fullName>
    </submittedName>
</protein>
<evidence type="ECO:0000313" key="1">
    <source>
        <dbReference type="EMBL" id="GGC52106.1"/>
    </source>
</evidence>
<gene>
    <name evidence="1" type="ORF">GCM10011506_42190</name>
</gene>
<name>A0ABQ1N2S0_9BACT</name>
<proteinExistence type="predicted"/>
<evidence type="ECO:0000313" key="2">
    <source>
        <dbReference type="Proteomes" id="UP000636010"/>
    </source>
</evidence>
<dbReference type="EMBL" id="BMEC01000016">
    <property type="protein sequence ID" value="GGC52106.1"/>
    <property type="molecule type" value="Genomic_DNA"/>
</dbReference>
<dbReference type="Proteomes" id="UP000636010">
    <property type="component" value="Unassembled WGS sequence"/>
</dbReference>
<accession>A0ABQ1N2S0</accession>
<reference evidence="2" key="1">
    <citation type="journal article" date="2019" name="Int. J. Syst. Evol. Microbiol.">
        <title>The Global Catalogue of Microorganisms (GCM) 10K type strain sequencing project: providing services to taxonomists for standard genome sequencing and annotation.</title>
        <authorList>
            <consortium name="The Broad Institute Genomics Platform"/>
            <consortium name="The Broad Institute Genome Sequencing Center for Infectious Disease"/>
            <person name="Wu L."/>
            <person name="Ma J."/>
        </authorList>
    </citation>
    <scope>NUCLEOTIDE SEQUENCE [LARGE SCALE GENOMIC DNA]</scope>
    <source>
        <strain evidence="2">CGMCC 1.10832</strain>
    </source>
</reference>
<dbReference type="RefSeq" id="WP_188467320.1">
    <property type="nucleotide sequence ID" value="NZ_BAABHU010000016.1"/>
</dbReference>
<organism evidence="1 2">
    <name type="scientific">Marivirga lumbricoides</name>
    <dbReference type="NCBI Taxonomy" id="1046115"/>
    <lineage>
        <taxon>Bacteria</taxon>
        <taxon>Pseudomonadati</taxon>
        <taxon>Bacteroidota</taxon>
        <taxon>Cytophagia</taxon>
        <taxon>Cytophagales</taxon>
        <taxon>Marivirgaceae</taxon>
        <taxon>Marivirga</taxon>
    </lineage>
</organism>
<comment type="caution">
    <text evidence="1">The sequence shown here is derived from an EMBL/GenBank/DDBJ whole genome shotgun (WGS) entry which is preliminary data.</text>
</comment>
<keyword evidence="2" id="KW-1185">Reference proteome</keyword>